<keyword evidence="4" id="KW-1185">Reference proteome</keyword>
<dbReference type="InterPro" id="IPR011009">
    <property type="entry name" value="Kinase-like_dom_sf"/>
</dbReference>
<evidence type="ECO:0000259" key="2">
    <source>
        <dbReference type="PROSITE" id="PS50222"/>
    </source>
</evidence>
<dbReference type="Gene3D" id="1.10.238.10">
    <property type="entry name" value="EF-hand"/>
    <property type="match status" value="1"/>
</dbReference>
<dbReference type="InterPro" id="IPR018247">
    <property type="entry name" value="EF_Hand_1_Ca_BS"/>
</dbReference>
<feature type="domain" description="EF-hand" evidence="2">
    <location>
        <begin position="64"/>
        <end position="99"/>
    </location>
</feature>
<keyword evidence="1" id="KW-0106">Calcium</keyword>
<dbReference type="PROSITE" id="PS50222">
    <property type="entry name" value="EF_HAND_2"/>
    <property type="match status" value="2"/>
</dbReference>
<dbReference type="SUPFAM" id="SSF56112">
    <property type="entry name" value="Protein kinase-like (PK-like)"/>
    <property type="match status" value="1"/>
</dbReference>
<accession>A0AAV0VFH2</accession>
<organism evidence="3 4">
    <name type="scientific">Peronospora destructor</name>
    <dbReference type="NCBI Taxonomy" id="86335"/>
    <lineage>
        <taxon>Eukaryota</taxon>
        <taxon>Sar</taxon>
        <taxon>Stramenopiles</taxon>
        <taxon>Oomycota</taxon>
        <taxon>Peronosporomycetes</taxon>
        <taxon>Peronosporales</taxon>
        <taxon>Peronosporaceae</taxon>
        <taxon>Peronospora</taxon>
    </lineage>
</organism>
<gene>
    <name evidence="3" type="ORF">PDE001_LOCUS11451</name>
</gene>
<evidence type="ECO:0000313" key="4">
    <source>
        <dbReference type="Proteomes" id="UP001162029"/>
    </source>
</evidence>
<reference evidence="3" key="1">
    <citation type="submission" date="2022-12" db="EMBL/GenBank/DDBJ databases">
        <authorList>
            <person name="Webb A."/>
        </authorList>
    </citation>
    <scope>NUCLEOTIDE SEQUENCE</scope>
    <source>
        <strain evidence="3">Pd1</strain>
    </source>
</reference>
<comment type="caution">
    <text evidence="3">The sequence shown here is derived from an EMBL/GenBank/DDBJ whole genome shotgun (WGS) entry which is preliminary data.</text>
</comment>
<dbReference type="AlphaFoldDB" id="A0AAV0VFH2"/>
<evidence type="ECO:0000313" key="3">
    <source>
        <dbReference type="EMBL" id="CAI5746464.1"/>
    </source>
</evidence>
<protein>
    <recommendedName>
        <fullName evidence="2">EF-hand domain-containing protein</fullName>
    </recommendedName>
</protein>
<dbReference type="EMBL" id="CANTFM010002582">
    <property type="protein sequence ID" value="CAI5746464.1"/>
    <property type="molecule type" value="Genomic_DNA"/>
</dbReference>
<proteinExistence type="predicted"/>
<dbReference type="Pfam" id="PF13499">
    <property type="entry name" value="EF-hand_7"/>
    <property type="match status" value="1"/>
</dbReference>
<dbReference type="SUPFAM" id="SSF47473">
    <property type="entry name" value="EF-hand"/>
    <property type="match status" value="1"/>
</dbReference>
<dbReference type="InterPro" id="IPR002048">
    <property type="entry name" value="EF_hand_dom"/>
</dbReference>
<sequence length="149" mass="17343">MVLLGGTLNVVHFFGVYEDDDNVSFVMERCVGGDASTRLSEVKEMDLTAMRRDWPLLQSQHRQVFIKCVSQVFDMVDRDKDGLLTREDVAELTPFQKSKKCLHSFLNDLDRCFQYADRSGRGRIDKEDFKHMLHIIADAYVHFPKRLKL</sequence>
<dbReference type="Proteomes" id="UP001162029">
    <property type="component" value="Unassembled WGS sequence"/>
</dbReference>
<dbReference type="GO" id="GO:0005509">
    <property type="term" value="F:calcium ion binding"/>
    <property type="evidence" value="ECO:0007669"/>
    <property type="project" value="InterPro"/>
</dbReference>
<dbReference type="InterPro" id="IPR011992">
    <property type="entry name" value="EF-hand-dom_pair"/>
</dbReference>
<evidence type="ECO:0000256" key="1">
    <source>
        <dbReference type="ARBA" id="ARBA00022837"/>
    </source>
</evidence>
<feature type="domain" description="EF-hand" evidence="2">
    <location>
        <begin position="104"/>
        <end position="139"/>
    </location>
</feature>
<name>A0AAV0VFH2_9STRA</name>
<dbReference type="SMART" id="SM00054">
    <property type="entry name" value="EFh"/>
    <property type="match status" value="2"/>
</dbReference>
<dbReference type="PROSITE" id="PS00018">
    <property type="entry name" value="EF_HAND_1"/>
    <property type="match status" value="1"/>
</dbReference>